<evidence type="ECO:0000313" key="1">
    <source>
        <dbReference type="EMBL" id="MFD3003106.1"/>
    </source>
</evidence>
<gene>
    <name evidence="1" type="ORF">ACFS7Z_22275</name>
</gene>
<keyword evidence="2" id="KW-1185">Reference proteome</keyword>
<sequence length="154" mass="17098">MNKQLILLTSVTIAITTSCTSKADEPSQVTNSYIANENSFSNPDVDYSNIPSTISKYDKHYLNSLLNIVESETKYNSDFVPTVHLKVQNATDKTVVAFEVEAENMSGVNKRFKANIKPNSTYSTSFKVDSEEETSGEVVVKVSRIVFSDGHMEI</sequence>
<evidence type="ECO:0000313" key="2">
    <source>
        <dbReference type="Proteomes" id="UP001597641"/>
    </source>
</evidence>
<organism evidence="1 2">
    <name type="scientific">Pontibacter toksunensis</name>
    <dbReference type="NCBI Taxonomy" id="1332631"/>
    <lineage>
        <taxon>Bacteria</taxon>
        <taxon>Pseudomonadati</taxon>
        <taxon>Bacteroidota</taxon>
        <taxon>Cytophagia</taxon>
        <taxon>Cytophagales</taxon>
        <taxon>Hymenobacteraceae</taxon>
        <taxon>Pontibacter</taxon>
    </lineage>
</organism>
<proteinExistence type="predicted"/>
<dbReference type="EMBL" id="JBHUOX010000024">
    <property type="protein sequence ID" value="MFD3003106.1"/>
    <property type="molecule type" value="Genomic_DNA"/>
</dbReference>
<comment type="caution">
    <text evidence="1">The sequence shown here is derived from an EMBL/GenBank/DDBJ whole genome shotgun (WGS) entry which is preliminary data.</text>
</comment>
<dbReference type="Proteomes" id="UP001597641">
    <property type="component" value="Unassembled WGS sequence"/>
</dbReference>
<reference evidence="2" key="1">
    <citation type="journal article" date="2019" name="Int. J. Syst. Evol. Microbiol.">
        <title>The Global Catalogue of Microorganisms (GCM) 10K type strain sequencing project: providing services to taxonomists for standard genome sequencing and annotation.</title>
        <authorList>
            <consortium name="The Broad Institute Genomics Platform"/>
            <consortium name="The Broad Institute Genome Sequencing Center for Infectious Disease"/>
            <person name="Wu L."/>
            <person name="Ma J."/>
        </authorList>
    </citation>
    <scope>NUCLEOTIDE SEQUENCE [LARGE SCALE GENOMIC DNA]</scope>
    <source>
        <strain evidence="2">KCTC 23984</strain>
    </source>
</reference>
<dbReference type="RefSeq" id="WP_377489822.1">
    <property type="nucleotide sequence ID" value="NZ_JBHUOX010000024.1"/>
</dbReference>
<protein>
    <submittedName>
        <fullName evidence="1">Uncharacterized protein</fullName>
    </submittedName>
</protein>
<dbReference type="PROSITE" id="PS51257">
    <property type="entry name" value="PROKAR_LIPOPROTEIN"/>
    <property type="match status" value="1"/>
</dbReference>
<accession>A0ABW6BZW3</accession>
<name>A0ABW6BZW3_9BACT</name>